<dbReference type="PATRIC" id="fig|1094508.3.peg.1078"/>
<dbReference type="SUPFAM" id="SSF53323">
    <property type="entry name" value="Pyruvate-ferredoxin oxidoreductase, PFOR, domain III"/>
    <property type="match status" value="1"/>
</dbReference>
<evidence type="ECO:0000313" key="4">
    <source>
        <dbReference type="EMBL" id="AFK86082.1"/>
    </source>
</evidence>
<keyword evidence="2" id="KW-0472">Membrane</keyword>
<dbReference type="InterPro" id="IPR052554">
    <property type="entry name" value="2-oxoglutarate_synth_KorC"/>
</dbReference>
<reference evidence="4 5" key="1">
    <citation type="journal article" date="2014" name="Appl. Environ. Microbiol.">
        <title>Profile of Secreted Hydrolases, Associated Proteins, and SlpA in Thermoanaerobacterium saccharolyticum during the Degradation of Hemicellulose.</title>
        <authorList>
            <person name="Currie D.H."/>
            <person name="Guss A.M."/>
            <person name="Herring C.D."/>
            <person name="Giannone R.J."/>
            <person name="Johnson C.M."/>
            <person name="Lankford P.K."/>
            <person name="Brown S.D."/>
            <person name="Hettich R.L."/>
            <person name="Lynd L.R."/>
        </authorList>
    </citation>
    <scope>NUCLEOTIDE SEQUENCE [LARGE SCALE GENOMIC DNA]</scope>
    <source>
        <strain evidence="5">DSM 8691 / JW/SL-YS485</strain>
    </source>
</reference>
<dbReference type="AlphaFoldDB" id="I3VU87"/>
<evidence type="ECO:0000259" key="3">
    <source>
        <dbReference type="Pfam" id="PF01558"/>
    </source>
</evidence>
<dbReference type="STRING" id="1094508.Tsac_1067"/>
<accession>I3VU87</accession>
<gene>
    <name evidence="4" type="ordered locus">Tsac_1067</name>
</gene>
<feature type="domain" description="Pyruvate/ketoisovalerate oxidoreductase catalytic" evidence="3">
    <location>
        <begin position="11"/>
        <end position="173"/>
    </location>
</feature>
<dbReference type="BioCyc" id="TSAC1094508:GLMA-1090-MONOMER"/>
<dbReference type="GO" id="GO:0016903">
    <property type="term" value="F:oxidoreductase activity, acting on the aldehyde or oxo group of donors"/>
    <property type="evidence" value="ECO:0007669"/>
    <property type="project" value="InterPro"/>
</dbReference>
<dbReference type="Gene3D" id="3.40.920.10">
    <property type="entry name" value="Pyruvate-ferredoxin oxidoreductase, PFOR, domain III"/>
    <property type="match status" value="1"/>
</dbReference>
<dbReference type="Proteomes" id="UP000006178">
    <property type="component" value="Chromosome"/>
</dbReference>
<dbReference type="InterPro" id="IPR002869">
    <property type="entry name" value="Pyrv_flavodox_OxRed_cen"/>
</dbReference>
<dbReference type="EMBL" id="CP003184">
    <property type="protein sequence ID" value="AFK86082.1"/>
    <property type="molecule type" value="Genomic_DNA"/>
</dbReference>
<evidence type="ECO:0000313" key="5">
    <source>
        <dbReference type="Proteomes" id="UP000006178"/>
    </source>
</evidence>
<name>I3VU87_THESW</name>
<keyword evidence="2" id="KW-1133">Transmembrane helix</keyword>
<dbReference type="PANTHER" id="PTHR42730:SF1">
    <property type="entry name" value="2-OXOGLUTARATE SYNTHASE SUBUNIT KORC"/>
    <property type="match status" value="1"/>
</dbReference>
<dbReference type="RefSeq" id="WP_014757966.1">
    <property type="nucleotide sequence ID" value="NC_017992.1"/>
</dbReference>
<dbReference type="InterPro" id="IPR019752">
    <property type="entry name" value="Pyrv/ketoisovalerate_OxRed_cat"/>
</dbReference>
<dbReference type="eggNOG" id="COG1014">
    <property type="taxonomic scope" value="Bacteria"/>
</dbReference>
<evidence type="ECO:0000256" key="1">
    <source>
        <dbReference type="ARBA" id="ARBA00023002"/>
    </source>
</evidence>
<dbReference type="PANTHER" id="PTHR42730">
    <property type="entry name" value="2-OXOGLUTARATE SYNTHASE SUBUNIT KORC"/>
    <property type="match status" value="1"/>
</dbReference>
<keyword evidence="5" id="KW-1185">Reference proteome</keyword>
<evidence type="ECO:0000256" key="2">
    <source>
        <dbReference type="SAM" id="Phobius"/>
    </source>
</evidence>
<protein>
    <submittedName>
        <fullName evidence="4">Pyruvate/ketoisovalerate oxidoreductase</fullName>
    </submittedName>
</protein>
<dbReference type="Pfam" id="PF01558">
    <property type="entry name" value="POR"/>
    <property type="match status" value="1"/>
</dbReference>
<feature type="transmembrane region" description="Helical" evidence="2">
    <location>
        <begin position="6"/>
        <end position="25"/>
    </location>
</feature>
<proteinExistence type="predicted"/>
<sequence>MEERIIFAGFGGQGIMSMGLIMSYAGMMDGKNVSWLPSYGPEMRGGTANCHVTISDEPVGSPIINEATVVVAMNRPSLEKYEQDIVKGGLLLINSSLITIEHKRRDIEVYRIPTNDIANQLGNLKVANSIMIGVLMGLKNMISEAAIKISFGKVFEGKENLIPLNIKAYERGKEFISSISSQLVAR</sequence>
<keyword evidence="1" id="KW-0560">Oxidoreductase</keyword>
<keyword evidence="4" id="KW-0670">Pyruvate</keyword>
<keyword evidence="2" id="KW-0812">Transmembrane</keyword>
<organism evidence="4 5">
    <name type="scientific">Thermoanaerobacterium saccharolyticum (strain DSM 8691 / JW/SL-YS485)</name>
    <dbReference type="NCBI Taxonomy" id="1094508"/>
    <lineage>
        <taxon>Bacteria</taxon>
        <taxon>Bacillati</taxon>
        <taxon>Bacillota</taxon>
        <taxon>Clostridia</taxon>
        <taxon>Thermoanaerobacterales</taxon>
        <taxon>Thermoanaerobacteraceae</taxon>
        <taxon>Thermoanaerobacterium</taxon>
    </lineage>
</organism>
<dbReference type="KEGG" id="tsh:Tsac_1067"/>